<dbReference type="InterPro" id="IPR027417">
    <property type="entry name" value="P-loop_NTPase"/>
</dbReference>
<dbReference type="PANTHER" id="PTHR10799">
    <property type="entry name" value="SNF2/RAD54 HELICASE FAMILY"/>
    <property type="match status" value="1"/>
</dbReference>
<dbReference type="GO" id="GO:0004386">
    <property type="term" value="F:helicase activity"/>
    <property type="evidence" value="ECO:0007669"/>
    <property type="project" value="UniProtKB-KW"/>
</dbReference>
<dbReference type="PROSITE" id="PS51192">
    <property type="entry name" value="HELICASE_ATP_BIND_1"/>
    <property type="match status" value="1"/>
</dbReference>
<keyword evidence="7" id="KW-0067">ATP-binding</keyword>
<dbReference type="GO" id="GO:0004674">
    <property type="term" value="F:protein serine/threonine kinase activity"/>
    <property type="evidence" value="ECO:0007669"/>
    <property type="project" value="UniProtKB-KW"/>
</dbReference>
<dbReference type="KEGG" id="ebz:J7S26_00365"/>
<keyword evidence="7" id="KW-0347">Helicase</keyword>
<dbReference type="EMBL" id="CP072829">
    <property type="protein sequence ID" value="QTU84432.1"/>
    <property type="molecule type" value="Genomic_DNA"/>
</dbReference>
<dbReference type="Gene3D" id="3.40.50.10810">
    <property type="entry name" value="Tandem AAA-ATPase domain"/>
    <property type="match status" value="1"/>
</dbReference>
<dbReference type="InterPro" id="IPR049730">
    <property type="entry name" value="SNF2/RAD54-like_C"/>
</dbReference>
<dbReference type="AlphaFoldDB" id="A0A9E6MR35"/>
<feature type="domain" description="SWIM-type" evidence="3">
    <location>
        <begin position="59"/>
        <end position="100"/>
    </location>
</feature>
<dbReference type="CDD" id="cd18793">
    <property type="entry name" value="SF2_C_SNF"/>
    <property type="match status" value="1"/>
</dbReference>
<keyword evidence="6" id="KW-0418">Kinase</keyword>
<evidence type="ECO:0000259" key="5">
    <source>
        <dbReference type="PROSITE" id="PS51194"/>
    </source>
</evidence>
<gene>
    <name evidence="6" type="ORF">GMI68_03670</name>
    <name evidence="7" type="ORF">J7S26_00365</name>
</gene>
<keyword evidence="2" id="KW-0479">Metal-binding</keyword>
<dbReference type="Pfam" id="PF00271">
    <property type="entry name" value="Helicase_C"/>
    <property type="match status" value="1"/>
</dbReference>
<dbReference type="Proteomes" id="UP000636394">
    <property type="component" value="Unassembled WGS sequence"/>
</dbReference>
<reference evidence="7" key="2">
    <citation type="submission" date="2021-04" db="EMBL/GenBank/DDBJ databases">
        <title>Novel species in family Eggerthellaceae.</title>
        <authorList>
            <person name="Zhang G."/>
        </authorList>
    </citation>
    <scope>NUCLEOTIDE SEQUENCE</scope>
    <source>
        <strain evidence="7">Zg-886</strain>
    </source>
</reference>
<evidence type="ECO:0000256" key="2">
    <source>
        <dbReference type="PROSITE-ProRule" id="PRU00325"/>
    </source>
</evidence>
<dbReference type="RefSeq" id="WP_166338982.1">
    <property type="nucleotide sequence ID" value="NZ_CP072829.1"/>
</dbReference>
<sequence length="1241" mass="135007">MFSADAIRNASGSKTYDRGCELASTSLVTVLGRLRSFDERGNLRLQAKVRSSSGWADYYQVSIVIDDVGDAVLSSSCTCPAHAGNSRVCKHCVAAALAFLHDPRSFLDRTGVLDGAARAGRAGLAKRGSRAASGAVDALWADQDAGQHVYGRLAEDLAAGGRTAAPAAHPAPARLFPTQNPFRAPDSPADDSETSPELAVLMDRYAPEKTPLRKVRDGGYVEEELTGAWLQPVLTETLHGWKASFKIGHGKASYVVKSISDLLERVRDRRSHFYGKNLAFTHSLTAFDRRSRLVLGLLQRVEDRIQRSPLDVSFRSRPSQTLQREVDLHAEEVVELLDIQRRADEPIIVEDPALYGRGRQAVRIVREDPALDVELFQEGEQWVLDGGGTVPFVRSGGRLFVLRANVFYDCSPDVASLSEFLTSLYAKGRLQLSAKDVPRFASTLLPALEERLSMHVPDEVRALKPVPCQLEFYFDREAHRVTVEAYANYAGKRIALGGVRSAGRPEGVFDPENAGGKLCPVRDEAAESAAYDLVGEYFTVDAAQAAAAGADLDGSDVPFIAIDDEGAMVALLFGGLARFREAGEAFTTAAFDRLLFDREPTIDIGLSLTGDLIDMDVSSSDLDAEDLRALLGSFRKRRKFHRLRSGAYLSLRDFGERRLAQLEQIGDDLGVSDRDLVSGAFEVPAYRAFYLAAAAPDATCDEAFSQLVESFREARSADFAVPPALAGVMRSYQVEGFRWLSLLSECGFGGILADEMGLGKTLQVIAWLLACREADAAGPAALAAPASAALAGAAGSGDAAGPADAAAPAFEPPLRLGADCPALVVCPASVVYNWTAEFERFAPGLVVRTLVGTKSERIATRRLPCDVLVTSYDIARIDGEALAEREFFAIVLDEAHYIKNQSAKTTRALKKLRGRHRFALTGTPMENRPSELFSLFDFLMPGYLGSYMGFRERFELGVLGGDEETAERLHRLVGPFVLRRLKADVLTELPDKLETVVRASMGAKQRRLYDAHEQHVREELALQIAESKKRRHERAPGPREHSVEILAELTKLRQLCCDPGLLYEDYTGGAAKVDAIMDLVGSAVEAGEKILVFSQFTSFLSVLAERMRDERIDHFVLTGSTPKRRRLELVNSFNAGATPVFLVSLKAGGTGLNLTGASVVIHADPWWNASVQNQATDRAHRIGQDRVVNVFKVIASGTIEERMVCLQEKKLALADGLIGGEGMSLAALTDDDLLDLLSSAG</sequence>
<evidence type="ECO:0000259" key="3">
    <source>
        <dbReference type="PROSITE" id="PS50966"/>
    </source>
</evidence>
<dbReference type="SMART" id="SM00487">
    <property type="entry name" value="DEXDc"/>
    <property type="match status" value="1"/>
</dbReference>
<dbReference type="InterPro" id="IPR001650">
    <property type="entry name" value="Helicase_C-like"/>
</dbReference>
<dbReference type="InterPro" id="IPR013663">
    <property type="entry name" value="Helicase_SWF/SNF/SWI_bac"/>
</dbReference>
<keyword evidence="6" id="KW-0808">Transferase</keyword>
<dbReference type="Gene3D" id="3.40.50.300">
    <property type="entry name" value="P-loop containing nucleotide triphosphate hydrolases"/>
    <property type="match status" value="1"/>
</dbReference>
<keyword evidence="7" id="KW-0547">Nucleotide-binding</keyword>
<dbReference type="GO" id="GO:0005524">
    <property type="term" value="F:ATP binding"/>
    <property type="evidence" value="ECO:0007669"/>
    <property type="project" value="InterPro"/>
</dbReference>
<keyword evidence="2" id="KW-0863">Zinc-finger</keyword>
<protein>
    <submittedName>
        <fullName evidence="7">DEAD/DEAH box helicase</fullName>
    </submittedName>
    <submittedName>
        <fullName evidence="6">Serine/threonine protein kinase</fullName>
    </submittedName>
</protein>
<dbReference type="EMBL" id="WPCR01000004">
    <property type="protein sequence ID" value="NHM13876.1"/>
    <property type="molecule type" value="Genomic_DNA"/>
</dbReference>
<dbReference type="GO" id="GO:0016787">
    <property type="term" value="F:hydrolase activity"/>
    <property type="evidence" value="ECO:0007669"/>
    <property type="project" value="UniProtKB-KW"/>
</dbReference>
<dbReference type="PROSITE" id="PS51194">
    <property type="entry name" value="HELICASE_CTER"/>
    <property type="match status" value="1"/>
</dbReference>
<evidence type="ECO:0000313" key="8">
    <source>
        <dbReference type="Proteomes" id="UP000636394"/>
    </source>
</evidence>
<dbReference type="PROSITE" id="PS50966">
    <property type="entry name" value="ZF_SWIM"/>
    <property type="match status" value="1"/>
</dbReference>
<feature type="domain" description="Helicase ATP-binding" evidence="4">
    <location>
        <begin position="741"/>
        <end position="942"/>
    </location>
</feature>
<keyword evidence="2" id="KW-0862">Zinc</keyword>
<dbReference type="Pfam" id="PF08455">
    <property type="entry name" value="SNF2_assoc"/>
    <property type="match status" value="1"/>
</dbReference>
<accession>A0A9E6MR35</accession>
<evidence type="ECO:0000313" key="9">
    <source>
        <dbReference type="Proteomes" id="UP000671910"/>
    </source>
</evidence>
<evidence type="ECO:0000259" key="4">
    <source>
        <dbReference type="PROSITE" id="PS51192"/>
    </source>
</evidence>
<name>A0A9E6MR35_9ACTN</name>
<evidence type="ECO:0000256" key="1">
    <source>
        <dbReference type="ARBA" id="ARBA00022801"/>
    </source>
</evidence>
<organism evidence="7 9">
    <name type="scientific">Xiamenia xianingshaonis</name>
    <dbReference type="NCBI Taxonomy" id="2682776"/>
    <lineage>
        <taxon>Bacteria</taxon>
        <taxon>Bacillati</taxon>
        <taxon>Actinomycetota</taxon>
        <taxon>Coriobacteriia</taxon>
        <taxon>Eggerthellales</taxon>
        <taxon>Eggerthellaceae</taxon>
        <taxon>Xiamenia</taxon>
    </lineage>
</organism>
<dbReference type="SUPFAM" id="SSF52540">
    <property type="entry name" value="P-loop containing nucleoside triphosphate hydrolases"/>
    <property type="match status" value="2"/>
</dbReference>
<feature type="domain" description="Helicase C-terminal" evidence="5">
    <location>
        <begin position="1072"/>
        <end position="1234"/>
    </location>
</feature>
<evidence type="ECO:0000313" key="7">
    <source>
        <dbReference type="EMBL" id="QTU84432.1"/>
    </source>
</evidence>
<dbReference type="InterPro" id="IPR007527">
    <property type="entry name" value="Znf_SWIM"/>
</dbReference>
<proteinExistence type="predicted"/>
<dbReference type="Proteomes" id="UP000671910">
    <property type="component" value="Chromosome"/>
</dbReference>
<reference evidence="6 8" key="1">
    <citation type="submission" date="2019-11" db="EMBL/GenBank/DDBJ databases">
        <title>Eggerthellaceae novel genus isolated from the rectal contents of marmort.</title>
        <authorList>
            <person name="Zhang G."/>
        </authorList>
    </citation>
    <scope>NUCLEOTIDE SEQUENCE [LARGE SCALE GENOMIC DNA]</scope>
    <source>
        <strain evidence="8">zg-886</strain>
        <strain evidence="6">Zg-886</strain>
    </source>
</reference>
<dbReference type="Pfam" id="PF00176">
    <property type="entry name" value="SNF2-rel_dom"/>
    <property type="match status" value="1"/>
</dbReference>
<keyword evidence="6" id="KW-0723">Serine/threonine-protein kinase</keyword>
<dbReference type="SMART" id="SM00490">
    <property type="entry name" value="HELICc"/>
    <property type="match status" value="1"/>
</dbReference>
<keyword evidence="1" id="KW-0378">Hydrolase</keyword>
<dbReference type="InterPro" id="IPR000330">
    <property type="entry name" value="SNF2_N"/>
</dbReference>
<dbReference type="InterPro" id="IPR038718">
    <property type="entry name" value="SNF2-like_sf"/>
</dbReference>
<dbReference type="InterPro" id="IPR014001">
    <property type="entry name" value="Helicase_ATP-bd"/>
</dbReference>
<evidence type="ECO:0000313" key="6">
    <source>
        <dbReference type="EMBL" id="NHM13876.1"/>
    </source>
</evidence>
<dbReference type="GO" id="GO:0008270">
    <property type="term" value="F:zinc ion binding"/>
    <property type="evidence" value="ECO:0007669"/>
    <property type="project" value="UniProtKB-KW"/>
</dbReference>
<keyword evidence="8" id="KW-1185">Reference proteome</keyword>